<feature type="domain" description="FecR protein" evidence="1">
    <location>
        <begin position="110"/>
        <end position="200"/>
    </location>
</feature>
<organism evidence="3 4">
    <name type="scientific">Verticiella sediminum</name>
    <dbReference type="NCBI Taxonomy" id="1247510"/>
    <lineage>
        <taxon>Bacteria</taxon>
        <taxon>Pseudomonadati</taxon>
        <taxon>Pseudomonadota</taxon>
        <taxon>Betaproteobacteria</taxon>
        <taxon>Burkholderiales</taxon>
        <taxon>Alcaligenaceae</taxon>
        <taxon>Verticiella</taxon>
    </lineage>
</organism>
<dbReference type="InterPro" id="IPR006860">
    <property type="entry name" value="FecR"/>
</dbReference>
<dbReference type="InterPro" id="IPR032623">
    <property type="entry name" value="FecR_N"/>
</dbReference>
<reference evidence="3 4" key="1">
    <citation type="submission" date="2019-07" db="EMBL/GenBank/DDBJ databases">
        <title>Qingshengfaniella alkalisoli gen. nov., sp. nov., isolated from saline soil.</title>
        <authorList>
            <person name="Xu L."/>
            <person name="Huang X.-X."/>
            <person name="Sun J.-Q."/>
        </authorList>
    </citation>
    <scope>NUCLEOTIDE SEQUENCE [LARGE SCALE GENOMIC DNA]</scope>
    <source>
        <strain evidence="3 4">DSM 27279</strain>
    </source>
</reference>
<dbReference type="PIRSF" id="PIRSF018266">
    <property type="entry name" value="FecR"/>
    <property type="match status" value="1"/>
</dbReference>
<accession>A0A556AIL4</accession>
<evidence type="ECO:0000313" key="4">
    <source>
        <dbReference type="Proteomes" id="UP000318405"/>
    </source>
</evidence>
<dbReference type="AlphaFoldDB" id="A0A556AIL4"/>
<evidence type="ECO:0000259" key="1">
    <source>
        <dbReference type="Pfam" id="PF04773"/>
    </source>
</evidence>
<dbReference type="RefSeq" id="WP_143949094.1">
    <property type="nucleotide sequence ID" value="NZ_BAABMB010000001.1"/>
</dbReference>
<proteinExistence type="predicted"/>
<dbReference type="OrthoDB" id="1100567at2"/>
<feature type="domain" description="FecR N-terminal" evidence="2">
    <location>
        <begin position="13"/>
        <end position="54"/>
    </location>
</feature>
<dbReference type="Pfam" id="PF04773">
    <property type="entry name" value="FecR"/>
    <property type="match status" value="1"/>
</dbReference>
<sequence length="314" mass="33551">MPADERRDERAIREAARWYAALLPRASDADLLEQWRGWLAADPAHERAWQRVLAFSGRLEPLSGPVAAAVLARAGTRRGALRLLAGLGAGLAGSALALRGSAYAPHDGLLWTATGERHERVLPDGTRLALDAGTHAELRYDAQQRRLVLGAGALWIETGPDARPFFVDTPAGRLQPLGTRFVVRVLPQGRVRVAVSSHAVRVQPAGLDASSRVPAGSAMTFSAGASGLLTPSAGDEDVWRSGRLSVVDAPLADWVAVLAAYRPGYLGCAPAAAGLRVSGVYPLADTDAALELLVAAFPLRIERRTRYWTRIVSR</sequence>
<dbReference type="GO" id="GO:0016989">
    <property type="term" value="F:sigma factor antagonist activity"/>
    <property type="evidence" value="ECO:0007669"/>
    <property type="project" value="TreeGrafter"/>
</dbReference>
<keyword evidence="4" id="KW-1185">Reference proteome</keyword>
<dbReference type="EMBL" id="VLTJ01000029">
    <property type="protein sequence ID" value="TSH92728.1"/>
    <property type="molecule type" value="Genomic_DNA"/>
</dbReference>
<evidence type="ECO:0000259" key="2">
    <source>
        <dbReference type="Pfam" id="PF16220"/>
    </source>
</evidence>
<comment type="caution">
    <text evidence="3">The sequence shown here is derived from an EMBL/GenBank/DDBJ whole genome shotgun (WGS) entry which is preliminary data.</text>
</comment>
<protein>
    <submittedName>
        <fullName evidence="3">DUF4880 domain-containing protein</fullName>
    </submittedName>
</protein>
<dbReference type="PANTHER" id="PTHR30273:SF2">
    <property type="entry name" value="PROTEIN FECR"/>
    <property type="match status" value="1"/>
</dbReference>
<dbReference type="PANTHER" id="PTHR30273">
    <property type="entry name" value="PERIPLASMIC SIGNAL SENSOR AND SIGMA FACTOR ACTIVATOR FECR-RELATED"/>
    <property type="match status" value="1"/>
</dbReference>
<name>A0A556AIL4_9BURK</name>
<dbReference type="Pfam" id="PF16220">
    <property type="entry name" value="DUF4880"/>
    <property type="match status" value="1"/>
</dbReference>
<dbReference type="InterPro" id="IPR012373">
    <property type="entry name" value="Ferrdict_sens_TM"/>
</dbReference>
<evidence type="ECO:0000313" key="3">
    <source>
        <dbReference type="EMBL" id="TSH92728.1"/>
    </source>
</evidence>
<dbReference type="Gene3D" id="2.60.120.1440">
    <property type="match status" value="1"/>
</dbReference>
<gene>
    <name evidence="3" type="ORF">FOZ76_15050</name>
</gene>
<dbReference type="Proteomes" id="UP000318405">
    <property type="component" value="Unassembled WGS sequence"/>
</dbReference>